<sequence>MNNTMIDIVLTGELAEGVSFEQACAAIEKLFKLPTEQARQLLETAPRVIKRGLDSETAEKYRQTIEKNGLKVVLQNEGDAAVSKPAPDTAPPAILKQEPDVTTTSTSMAPQPVAATDFAGLKFRIDGSPDFGFVTVDLPRGQMLKVEASAMATMDTNLVMKTKMKGGISRMLAGENLFLNEFTAENGPGEIGIAPATPGDLIHRYIRGETLYLQSGAFLASTPGINIETKWQGLTKGFFSGESLFLIRASGEGDLWLNSYGAIIEIDVKDGYVVDTGNIVAFTEGLEYSISKVGGYKSLFFSGEGFVCRFKGEGKLWIQTRSVGAFAGWAKQYRPAKG</sequence>
<dbReference type="SUPFAM" id="SSF51219">
    <property type="entry name" value="TRAP-like"/>
    <property type="match status" value="1"/>
</dbReference>
<evidence type="ECO:0000313" key="1">
    <source>
        <dbReference type="EMBL" id="MBC3910307.1"/>
    </source>
</evidence>
<dbReference type="Proteomes" id="UP000646911">
    <property type="component" value="Unassembled WGS sequence"/>
</dbReference>
<dbReference type="EMBL" id="JACOFX010000015">
    <property type="protein sequence ID" value="MBC3910307.1"/>
    <property type="molecule type" value="Genomic_DNA"/>
</dbReference>
<dbReference type="Pfam" id="PF01987">
    <property type="entry name" value="AIM24"/>
    <property type="match status" value="1"/>
</dbReference>
<accession>A0ABR6ZGF1</accession>
<gene>
    <name evidence="1" type="ORF">H8L47_22335</name>
</gene>
<keyword evidence="2" id="KW-1185">Reference proteome</keyword>
<dbReference type="PANTHER" id="PTHR43657:SF1">
    <property type="entry name" value="ALTERED INHERITANCE OF MITOCHONDRIA PROTEIN 24, MITOCHONDRIAL"/>
    <property type="match status" value="1"/>
</dbReference>
<evidence type="ECO:0000313" key="2">
    <source>
        <dbReference type="Proteomes" id="UP000646911"/>
    </source>
</evidence>
<reference evidence="1 2" key="1">
    <citation type="submission" date="2020-08" db="EMBL/GenBank/DDBJ databases">
        <title>Novel species isolated from subtropical streams in China.</title>
        <authorList>
            <person name="Lu H."/>
        </authorList>
    </citation>
    <scope>NUCLEOTIDE SEQUENCE [LARGE SCALE GENOMIC DNA]</scope>
    <source>
        <strain evidence="1 2">NL8W</strain>
    </source>
</reference>
<dbReference type="SUPFAM" id="SSF54736">
    <property type="entry name" value="ClpS-like"/>
    <property type="match status" value="1"/>
</dbReference>
<dbReference type="InterPro" id="IPR016031">
    <property type="entry name" value="Trp_RNA-bd_attenuator-like_dom"/>
</dbReference>
<dbReference type="RefSeq" id="WP_186955812.1">
    <property type="nucleotide sequence ID" value="NZ_JACOFX010000015.1"/>
</dbReference>
<dbReference type="InterPro" id="IPR014719">
    <property type="entry name" value="Ribosomal_bL12_C/ClpS-like"/>
</dbReference>
<dbReference type="NCBIfam" id="TIGR00266">
    <property type="entry name" value="TIGR00266 family protein"/>
    <property type="match status" value="1"/>
</dbReference>
<organism evidence="1 2">
    <name type="scientific">Undibacterium umbellatum</name>
    <dbReference type="NCBI Taxonomy" id="2762300"/>
    <lineage>
        <taxon>Bacteria</taxon>
        <taxon>Pseudomonadati</taxon>
        <taxon>Pseudomonadota</taxon>
        <taxon>Betaproteobacteria</taxon>
        <taxon>Burkholderiales</taxon>
        <taxon>Oxalobacteraceae</taxon>
        <taxon>Undibacterium</taxon>
    </lineage>
</organism>
<comment type="caution">
    <text evidence="1">The sequence shown here is derived from an EMBL/GenBank/DDBJ whole genome shotgun (WGS) entry which is preliminary data.</text>
</comment>
<dbReference type="PANTHER" id="PTHR43657">
    <property type="entry name" value="TRYPTOPHAN RNA-BINDING ATTENUATOR PROTEIN-LIKE PROTEIN"/>
    <property type="match status" value="1"/>
</dbReference>
<dbReference type="InterPro" id="IPR036983">
    <property type="entry name" value="AIM24_sf"/>
</dbReference>
<proteinExistence type="predicted"/>
<dbReference type="InterPro" id="IPR002838">
    <property type="entry name" value="AIM24"/>
</dbReference>
<dbReference type="Gene3D" id="3.60.160.10">
    <property type="entry name" value="Mitochondrial biogenesis AIM24"/>
    <property type="match status" value="1"/>
</dbReference>
<name>A0ABR6ZGF1_9BURK</name>
<protein>
    <submittedName>
        <fullName evidence="1">TIGR00266 family protein</fullName>
    </submittedName>
</protein>
<dbReference type="Gene3D" id="3.30.1390.10">
    <property type="match status" value="1"/>
</dbReference>